<reference evidence="1" key="1">
    <citation type="submission" date="2021-10" db="EMBL/GenBank/DDBJ databases">
        <title>Collection of gut derived symbiotic bacterial strains cultured from healthy donors.</title>
        <authorList>
            <person name="Lin H."/>
            <person name="Littmann E."/>
            <person name="Claire K."/>
            <person name="Pamer E."/>
        </authorList>
    </citation>
    <scope>NUCLEOTIDE SEQUENCE</scope>
    <source>
        <strain evidence="1">MSK.23.18</strain>
    </source>
</reference>
<protein>
    <submittedName>
        <fullName evidence="1">Uncharacterized protein</fullName>
    </submittedName>
</protein>
<name>A0AAJ1EWA8_MEDGN</name>
<gene>
    <name evidence="1" type="ORF">LIQ08_14535</name>
</gene>
<sequence>MEIEFENHEEMKQKVREEQKNRLISYQEKINTGNVKAKEKEEKLI</sequence>
<proteinExistence type="predicted"/>
<dbReference type="RefSeq" id="WP_173867612.1">
    <property type="nucleotide sequence ID" value="NZ_JAAIQY010000025.1"/>
</dbReference>
<evidence type="ECO:0000313" key="1">
    <source>
        <dbReference type="EMBL" id="MCB5620358.1"/>
    </source>
</evidence>
<accession>A0AAJ1EWA8</accession>
<organism evidence="1 2">
    <name type="scientific">Mediterraneibacter gnavus</name>
    <name type="common">Ruminococcus gnavus</name>
    <dbReference type="NCBI Taxonomy" id="33038"/>
    <lineage>
        <taxon>Bacteria</taxon>
        <taxon>Bacillati</taxon>
        <taxon>Bacillota</taxon>
        <taxon>Clostridia</taxon>
        <taxon>Lachnospirales</taxon>
        <taxon>Lachnospiraceae</taxon>
        <taxon>Mediterraneibacter</taxon>
    </lineage>
</organism>
<dbReference type="Proteomes" id="UP001297370">
    <property type="component" value="Unassembled WGS sequence"/>
</dbReference>
<comment type="caution">
    <text evidence="1">The sequence shown here is derived from an EMBL/GenBank/DDBJ whole genome shotgun (WGS) entry which is preliminary data.</text>
</comment>
<dbReference type="AlphaFoldDB" id="A0AAJ1EWA8"/>
<dbReference type="EMBL" id="JAJBOM010000024">
    <property type="protein sequence ID" value="MCB5620358.1"/>
    <property type="molecule type" value="Genomic_DNA"/>
</dbReference>
<evidence type="ECO:0000313" key="2">
    <source>
        <dbReference type="Proteomes" id="UP001297370"/>
    </source>
</evidence>